<dbReference type="GO" id="GO:0046872">
    <property type="term" value="F:metal ion binding"/>
    <property type="evidence" value="ECO:0007669"/>
    <property type="project" value="UniProtKB-KW"/>
</dbReference>
<protein>
    <submittedName>
        <fullName evidence="8">19090_t:CDS:1</fullName>
    </submittedName>
</protein>
<feature type="non-terminal residue" evidence="8">
    <location>
        <position position="627"/>
    </location>
</feature>
<evidence type="ECO:0000256" key="4">
    <source>
        <dbReference type="ARBA" id="ARBA00022833"/>
    </source>
</evidence>
<evidence type="ECO:0000256" key="6">
    <source>
        <dbReference type="ARBA" id="ARBA00022884"/>
    </source>
</evidence>
<dbReference type="OrthoDB" id="2414048at2759"/>
<dbReference type="Proteomes" id="UP001153678">
    <property type="component" value="Unassembled WGS sequence"/>
</dbReference>
<accession>A0A9W4X0Q8</accession>
<dbReference type="InterPro" id="IPR001587">
    <property type="entry name" value="RNase_J_CS"/>
</dbReference>
<comment type="caution">
    <text evidence="8">The sequence shown here is derived from an EMBL/GenBank/DDBJ whole genome shotgun (WGS) entry which is preliminary data.</text>
</comment>
<dbReference type="PROSITE" id="PS01292">
    <property type="entry name" value="UPF0036"/>
    <property type="match status" value="1"/>
</dbReference>
<dbReference type="InterPro" id="IPR055132">
    <property type="entry name" value="RNase_J_b_CASP"/>
</dbReference>
<dbReference type="GO" id="GO:0004527">
    <property type="term" value="F:exonuclease activity"/>
    <property type="evidence" value="ECO:0007669"/>
    <property type="project" value="UniProtKB-KW"/>
</dbReference>
<organism evidence="8 9">
    <name type="scientific">Funneliformis geosporum</name>
    <dbReference type="NCBI Taxonomy" id="1117311"/>
    <lineage>
        <taxon>Eukaryota</taxon>
        <taxon>Fungi</taxon>
        <taxon>Fungi incertae sedis</taxon>
        <taxon>Mucoromycota</taxon>
        <taxon>Glomeromycotina</taxon>
        <taxon>Glomeromycetes</taxon>
        <taxon>Glomerales</taxon>
        <taxon>Glomeraceae</taxon>
        <taxon>Funneliformis</taxon>
    </lineage>
</organism>
<dbReference type="Pfam" id="PF00753">
    <property type="entry name" value="Lactamase_B"/>
    <property type="match status" value="1"/>
</dbReference>
<name>A0A9W4X0Q8_9GLOM</name>
<proteinExistence type="predicted"/>
<keyword evidence="5" id="KW-0269">Exonuclease</keyword>
<evidence type="ECO:0000313" key="8">
    <source>
        <dbReference type="EMBL" id="CAI2193516.1"/>
    </source>
</evidence>
<dbReference type="SMART" id="SM00849">
    <property type="entry name" value="Lactamase_B"/>
    <property type="match status" value="1"/>
</dbReference>
<keyword evidence="2" id="KW-0479">Metal-binding</keyword>
<evidence type="ECO:0000256" key="1">
    <source>
        <dbReference type="ARBA" id="ARBA00022722"/>
    </source>
</evidence>
<evidence type="ECO:0000256" key="2">
    <source>
        <dbReference type="ARBA" id="ARBA00022723"/>
    </source>
</evidence>
<evidence type="ECO:0000259" key="7">
    <source>
        <dbReference type="SMART" id="SM00849"/>
    </source>
</evidence>
<evidence type="ECO:0000256" key="3">
    <source>
        <dbReference type="ARBA" id="ARBA00022801"/>
    </source>
</evidence>
<dbReference type="EMBL" id="CAMKVN010009709">
    <property type="protein sequence ID" value="CAI2193516.1"/>
    <property type="molecule type" value="Genomic_DNA"/>
</dbReference>
<dbReference type="AlphaFoldDB" id="A0A9W4X0Q8"/>
<sequence>MVPNDPVAIQNLEKKKLNQEYFFYLETDMRVEEFTEDVISDEGEKLGVIGKKKIYVIQNENNLLHIEIEPMEFYIDGLIDKLIFTGEKINQYRNLITQNLGKEFKMAMPIFDSPPSVDTNKWHEKDKIELAEEKTSAKPEKTVLEIKKDLEKYYRENDIKMVKLSDEDKELMDIIFNSGKKQSSNTFSNRCDKQKLEQVKIYLKSNNKEILSYSELSGNSNINHSHNPNKGSGMSGGTIVLIIVGVISVVGGLHEVGKNCYVLEKNEDIIIVDCGIKFLNGSNLADGTIPNFSYLLANRERIKGLFITHGHEDHIGGIPYLLQLIPNIPVYGSEFSASLVKNKLRGEELKKKVEIFHEDKPIRVGEFRVSFFRVTHSIPGSFGLVVEVIKDNLRIVITGDFNDSTNAEVEGNTPSESKIVRRLENIIAEATGRVIITSFASNVYRLKKVIEIAKKTDKKIVLLGKDIAKTPNNKLIIFCTGSQGEERAVLSRLAHQIYEVEKVSNKLFALGAKVYENSKEDLLHASGHACQEDLKLMLTMVKPRYFMPFHGDFRMLKKHGHLAQELGIPAKNIFVCSNGEVVEAKGKEFFLSKKKLPAQPNYVLNGRLLPMEELSSNLTLREKMSQG</sequence>
<dbReference type="GO" id="GO:0003723">
    <property type="term" value="F:RNA binding"/>
    <property type="evidence" value="ECO:0007669"/>
    <property type="project" value="UniProtKB-KW"/>
</dbReference>
<evidence type="ECO:0000313" key="9">
    <source>
        <dbReference type="Proteomes" id="UP001153678"/>
    </source>
</evidence>
<dbReference type="Pfam" id="PF07521">
    <property type="entry name" value="RMMBL"/>
    <property type="match status" value="1"/>
</dbReference>
<keyword evidence="4" id="KW-0862">Zinc</keyword>
<dbReference type="CDD" id="cd07714">
    <property type="entry name" value="RNaseJ_MBL-fold"/>
    <property type="match status" value="1"/>
</dbReference>
<dbReference type="Gene3D" id="3.40.50.10710">
    <property type="entry name" value="Metallo-hydrolase/oxidoreductase"/>
    <property type="match status" value="1"/>
</dbReference>
<keyword evidence="9" id="KW-1185">Reference proteome</keyword>
<reference evidence="8" key="1">
    <citation type="submission" date="2022-08" db="EMBL/GenBank/DDBJ databases">
        <authorList>
            <person name="Kallberg Y."/>
            <person name="Tangrot J."/>
            <person name="Rosling A."/>
        </authorList>
    </citation>
    <scope>NUCLEOTIDE SEQUENCE</scope>
    <source>
        <strain evidence="8">Wild A</strain>
    </source>
</reference>
<dbReference type="InterPro" id="IPR001279">
    <property type="entry name" value="Metallo-B-lactamas"/>
</dbReference>
<dbReference type="Gene3D" id="3.60.15.10">
    <property type="entry name" value="Ribonuclease Z/Hydroxyacylglutathione hydrolase-like"/>
    <property type="match status" value="2"/>
</dbReference>
<keyword evidence="1" id="KW-0540">Nuclease</keyword>
<dbReference type="PANTHER" id="PTHR43694:SF1">
    <property type="entry name" value="RIBONUCLEASE J"/>
    <property type="match status" value="1"/>
</dbReference>
<dbReference type="InterPro" id="IPR042173">
    <property type="entry name" value="RNase_J_2"/>
</dbReference>
<dbReference type="InterPro" id="IPR011108">
    <property type="entry name" value="RMMBL"/>
</dbReference>
<keyword evidence="3" id="KW-0378">Hydrolase</keyword>
<dbReference type="Pfam" id="PF22505">
    <property type="entry name" value="RNase_J_b_CASP"/>
    <property type="match status" value="1"/>
</dbReference>
<evidence type="ECO:0000256" key="5">
    <source>
        <dbReference type="ARBA" id="ARBA00022839"/>
    </source>
</evidence>
<gene>
    <name evidence="8" type="ORF">FWILDA_LOCUS16115</name>
</gene>
<dbReference type="SUPFAM" id="SSF56281">
    <property type="entry name" value="Metallo-hydrolase/oxidoreductase"/>
    <property type="match status" value="1"/>
</dbReference>
<dbReference type="PANTHER" id="PTHR43694">
    <property type="entry name" value="RIBONUCLEASE J"/>
    <property type="match status" value="1"/>
</dbReference>
<keyword evidence="6" id="KW-0694">RNA-binding</keyword>
<dbReference type="InterPro" id="IPR036866">
    <property type="entry name" value="RibonucZ/Hydroxyglut_hydro"/>
</dbReference>
<feature type="domain" description="Metallo-beta-lactamase" evidence="7">
    <location>
        <begin position="257"/>
        <end position="439"/>
    </location>
</feature>